<comment type="caution">
    <text evidence="1">The sequence shown here is derived from an EMBL/GenBank/DDBJ whole genome shotgun (WGS) entry which is preliminary data.</text>
</comment>
<dbReference type="RefSeq" id="WP_367878559.1">
    <property type="nucleotide sequence ID" value="NZ_JBFNXX010000011.1"/>
</dbReference>
<dbReference type="Proteomes" id="UP001556098">
    <property type="component" value="Unassembled WGS sequence"/>
</dbReference>
<sequence>MTVRVLGISSKNGGLHELLPMKSKGKFQLHKGDSAKERKTSKPVLRDNIEDAIAEIRNGLHPRMTNVSQRGQAPDIMAPNSLIILRQNADGTWTQEKT</sequence>
<reference evidence="1 2" key="1">
    <citation type="submission" date="2024-07" db="EMBL/GenBank/DDBJ databases">
        <title>Marimonas sp.nov., isolated from tidal-flat sediment.</title>
        <authorList>
            <person name="Jayan J.N."/>
            <person name="Lee S.S."/>
        </authorList>
    </citation>
    <scope>NUCLEOTIDE SEQUENCE [LARGE SCALE GENOMIC DNA]</scope>
    <source>
        <strain evidence="1 2">MJW-29</strain>
    </source>
</reference>
<gene>
    <name evidence="1" type="ORF">AB2B41_14675</name>
</gene>
<protein>
    <submittedName>
        <fullName evidence="1">Uncharacterized protein</fullName>
    </submittedName>
</protein>
<name>A0ABV3RPG2_9RHOB</name>
<evidence type="ECO:0000313" key="2">
    <source>
        <dbReference type="Proteomes" id="UP001556098"/>
    </source>
</evidence>
<dbReference type="EMBL" id="JBFNXX010000011">
    <property type="protein sequence ID" value="MEW9920856.1"/>
    <property type="molecule type" value="Genomic_DNA"/>
</dbReference>
<organism evidence="1 2">
    <name type="scientific">Sulfitobacter sediminis</name>
    <dbReference type="NCBI Taxonomy" id="3234186"/>
    <lineage>
        <taxon>Bacteria</taxon>
        <taxon>Pseudomonadati</taxon>
        <taxon>Pseudomonadota</taxon>
        <taxon>Alphaproteobacteria</taxon>
        <taxon>Rhodobacterales</taxon>
        <taxon>Roseobacteraceae</taxon>
        <taxon>Sulfitobacter</taxon>
    </lineage>
</organism>
<accession>A0ABV3RPG2</accession>
<keyword evidence="2" id="KW-1185">Reference proteome</keyword>
<proteinExistence type="predicted"/>
<evidence type="ECO:0000313" key="1">
    <source>
        <dbReference type="EMBL" id="MEW9920856.1"/>
    </source>
</evidence>